<dbReference type="AlphaFoldDB" id="A0A1G2S5R6"/>
<name>A0A1G2S5R6_9BACT</name>
<comment type="caution">
    <text evidence="1">The sequence shown here is derived from an EMBL/GenBank/DDBJ whole genome shotgun (WGS) entry which is preliminary data.</text>
</comment>
<sequence length="70" mass="8127">MKLKFTNHAQYRIEERGISIEDIKFVINNPDFSEINNGKIKCRSLIDGETLVAVYLKSRGEFVILTAYYL</sequence>
<dbReference type="EMBL" id="MHUT01000019">
    <property type="protein sequence ID" value="OHA80464.1"/>
    <property type="molecule type" value="Genomic_DNA"/>
</dbReference>
<gene>
    <name evidence="1" type="ORF">A3D51_01040</name>
</gene>
<dbReference type="Pfam" id="PF14076">
    <property type="entry name" value="DUF4258"/>
    <property type="match status" value="1"/>
</dbReference>
<dbReference type="InterPro" id="IPR025354">
    <property type="entry name" value="DUF4258"/>
</dbReference>
<dbReference type="Proteomes" id="UP000179118">
    <property type="component" value="Unassembled WGS sequence"/>
</dbReference>
<evidence type="ECO:0000313" key="1">
    <source>
        <dbReference type="EMBL" id="OHA80464.1"/>
    </source>
</evidence>
<evidence type="ECO:0008006" key="3">
    <source>
        <dbReference type="Google" id="ProtNLM"/>
    </source>
</evidence>
<accession>A0A1G2S5R6</accession>
<protein>
    <recommendedName>
        <fullName evidence="3">DUF4258 domain-containing protein</fullName>
    </recommendedName>
</protein>
<proteinExistence type="predicted"/>
<reference evidence="1 2" key="1">
    <citation type="journal article" date="2016" name="Nat. Commun.">
        <title>Thousands of microbial genomes shed light on interconnected biogeochemical processes in an aquifer system.</title>
        <authorList>
            <person name="Anantharaman K."/>
            <person name="Brown C.T."/>
            <person name="Hug L.A."/>
            <person name="Sharon I."/>
            <person name="Castelle C.J."/>
            <person name="Probst A.J."/>
            <person name="Thomas B.C."/>
            <person name="Singh A."/>
            <person name="Wilkins M.J."/>
            <person name="Karaoz U."/>
            <person name="Brodie E.L."/>
            <person name="Williams K.H."/>
            <person name="Hubbard S.S."/>
            <person name="Banfield J.F."/>
        </authorList>
    </citation>
    <scope>NUCLEOTIDE SEQUENCE [LARGE SCALE GENOMIC DNA]</scope>
</reference>
<evidence type="ECO:0000313" key="2">
    <source>
        <dbReference type="Proteomes" id="UP000179118"/>
    </source>
</evidence>
<organism evidence="1 2">
    <name type="scientific">Candidatus Yonathbacteria bacterium RIFCSPHIGHO2_02_FULL_44_14</name>
    <dbReference type="NCBI Taxonomy" id="1802724"/>
    <lineage>
        <taxon>Bacteria</taxon>
        <taxon>Candidatus Yonathiibacteriota</taxon>
    </lineage>
</organism>